<protein>
    <submittedName>
        <fullName evidence="2">Uncharacterized conserved protein, DUF1501 family</fullName>
    </submittedName>
</protein>
<evidence type="ECO:0000313" key="3">
    <source>
        <dbReference type="Proteomes" id="UP000199283"/>
    </source>
</evidence>
<organism evidence="2 3">
    <name type="scientific">Jannaschia helgolandensis</name>
    <dbReference type="NCBI Taxonomy" id="188906"/>
    <lineage>
        <taxon>Bacteria</taxon>
        <taxon>Pseudomonadati</taxon>
        <taxon>Pseudomonadota</taxon>
        <taxon>Alphaproteobacteria</taxon>
        <taxon>Rhodobacterales</taxon>
        <taxon>Roseobacteraceae</taxon>
        <taxon>Jannaschia</taxon>
    </lineage>
</organism>
<dbReference type="PANTHER" id="PTHR43737:SF1">
    <property type="entry name" value="DUF1501 DOMAIN-CONTAINING PROTEIN"/>
    <property type="match status" value="1"/>
</dbReference>
<keyword evidence="3" id="KW-1185">Reference proteome</keyword>
<dbReference type="EMBL" id="FNZQ01000001">
    <property type="protein sequence ID" value="SEK73678.1"/>
    <property type="molecule type" value="Genomic_DNA"/>
</dbReference>
<dbReference type="PANTHER" id="PTHR43737">
    <property type="entry name" value="BLL7424 PROTEIN"/>
    <property type="match status" value="1"/>
</dbReference>
<accession>A0A1H7JG92</accession>
<dbReference type="Pfam" id="PF07394">
    <property type="entry name" value="DUF1501"/>
    <property type="match status" value="1"/>
</dbReference>
<reference evidence="2 3" key="1">
    <citation type="submission" date="2016-10" db="EMBL/GenBank/DDBJ databases">
        <authorList>
            <person name="de Groot N.N."/>
        </authorList>
    </citation>
    <scope>NUCLEOTIDE SEQUENCE [LARGE SCALE GENOMIC DNA]</scope>
    <source>
        <strain evidence="2 3">DSM 14858</strain>
    </source>
</reference>
<evidence type="ECO:0000313" key="2">
    <source>
        <dbReference type="EMBL" id="SEK73678.1"/>
    </source>
</evidence>
<name>A0A1H7JG92_9RHOB</name>
<proteinExistence type="predicted"/>
<dbReference type="STRING" id="188906.SAMN04488526_1357"/>
<sequence>MPDDLSRRRMLSLLGCSAAAFPLATPMAFAALPSDNRLVVVILRGAMDGMDALQPYGDPDLERMRPGFDIGPGAGALDLTGFHALHPAMAPLLPLWRDGHLGFAQAVSTPYRGNRSHFDAQDVLEAGTAGDVPPLAGRDGWLNRLLPLMPGAQGRTAFAVGRDEMLILRGPAAHSSWAPDARLDMAPATADLLLHIYQDDALFRETATAALGLARATGNTEGRGTDALFAFAAAQLRQDARIAALSLGGWDSHRGQARQVTRGLTALSEGVLRLKADLGPEWDRTMIVAVTEFGRTAFQNGTQGTDHGTGGTMILAGGALKGGQVWGDWPGLAEAQLLDRRDLMPTRDVRAYLAWALHGLFGTDRSALASVVFPGLDLGPDPGVLA</sequence>
<evidence type="ECO:0000256" key="1">
    <source>
        <dbReference type="SAM" id="SignalP"/>
    </source>
</evidence>
<dbReference type="AlphaFoldDB" id="A0A1H7JG92"/>
<dbReference type="RefSeq" id="WP_092761297.1">
    <property type="nucleotide sequence ID" value="NZ_FNZQ01000001.1"/>
</dbReference>
<gene>
    <name evidence="2" type="ORF">SAMN04488526_1357</name>
</gene>
<dbReference type="PROSITE" id="PS51318">
    <property type="entry name" value="TAT"/>
    <property type="match status" value="1"/>
</dbReference>
<dbReference type="InterPro" id="IPR010869">
    <property type="entry name" value="DUF1501"/>
</dbReference>
<feature type="chain" id="PRO_5011593649" evidence="1">
    <location>
        <begin position="31"/>
        <end position="386"/>
    </location>
</feature>
<keyword evidence="1" id="KW-0732">Signal</keyword>
<dbReference type="Proteomes" id="UP000199283">
    <property type="component" value="Unassembled WGS sequence"/>
</dbReference>
<feature type="signal peptide" evidence="1">
    <location>
        <begin position="1"/>
        <end position="30"/>
    </location>
</feature>
<dbReference type="OrthoDB" id="9779968at2"/>
<dbReference type="InterPro" id="IPR006311">
    <property type="entry name" value="TAT_signal"/>
</dbReference>